<evidence type="ECO:0000256" key="6">
    <source>
        <dbReference type="RuleBase" id="RU367044"/>
    </source>
</evidence>
<dbReference type="AlphaFoldDB" id="A0AAP0RVC7"/>
<comment type="subcellular location">
    <subcellularLocation>
        <location evidence="1 6">Secreted</location>
    </subcellularLocation>
</comment>
<sequence>MGPWHGYVLFFLLALSLTQSSVTASIFRKKHHVFIENGLDNYTLQAHCKSKDDDLGLHAIPPKGLFQWHFYGNFWLTTLFFCNTWWHSGQRVFDVYDMRNRELCNYCNYADCHWRAANDGVYLYNYENSSYMKMYEWVK</sequence>
<evidence type="ECO:0000313" key="7">
    <source>
        <dbReference type="EMBL" id="KAK9282484.1"/>
    </source>
</evidence>
<reference evidence="7 8" key="1">
    <citation type="journal article" date="2024" name="Plant J.">
        <title>Genome sequences and population genomics reveal climatic adaptation and genomic divergence between two closely related sweetgum species.</title>
        <authorList>
            <person name="Xu W.Q."/>
            <person name="Ren C.Q."/>
            <person name="Zhang X.Y."/>
            <person name="Comes H.P."/>
            <person name="Liu X.H."/>
            <person name="Li Y.G."/>
            <person name="Kettle C.J."/>
            <person name="Jalonen R."/>
            <person name="Gaisberger H."/>
            <person name="Ma Y.Z."/>
            <person name="Qiu Y.X."/>
        </authorList>
    </citation>
    <scope>NUCLEOTIDE SEQUENCE [LARGE SCALE GENOMIC DNA]</scope>
    <source>
        <strain evidence="7">Hangzhou</strain>
    </source>
</reference>
<name>A0AAP0RVC7_LIQFO</name>
<keyword evidence="5 6" id="KW-0732">Signal</keyword>
<dbReference type="EMBL" id="JBBPBK010000007">
    <property type="protein sequence ID" value="KAK9282484.1"/>
    <property type="molecule type" value="Genomic_DNA"/>
</dbReference>
<comment type="caution">
    <text evidence="7">The sequence shown here is derived from an EMBL/GenBank/DDBJ whole genome shotgun (WGS) entry which is preliminary data.</text>
</comment>
<dbReference type="Proteomes" id="UP001415857">
    <property type="component" value="Unassembled WGS sequence"/>
</dbReference>
<dbReference type="GO" id="GO:0005576">
    <property type="term" value="C:extracellular region"/>
    <property type="evidence" value="ECO:0007669"/>
    <property type="project" value="UniProtKB-SubCell"/>
</dbReference>
<dbReference type="InterPro" id="IPR010264">
    <property type="entry name" value="Self-incomp_S1"/>
</dbReference>
<dbReference type="GO" id="GO:0060320">
    <property type="term" value="P:rejection of self pollen"/>
    <property type="evidence" value="ECO:0007669"/>
    <property type="project" value="UniProtKB-KW"/>
</dbReference>
<feature type="chain" id="PRO_5042672452" description="S-protein homolog" evidence="6">
    <location>
        <begin position="25"/>
        <end position="139"/>
    </location>
</feature>
<evidence type="ECO:0000256" key="2">
    <source>
        <dbReference type="ARBA" id="ARBA00005581"/>
    </source>
</evidence>
<gene>
    <name evidence="7" type="ORF">L1049_005402</name>
</gene>
<keyword evidence="3 6" id="KW-0713">Self-incompatibility</keyword>
<comment type="similarity">
    <text evidence="2 6">Belongs to the plant self-incompatibility (S1) protein family.</text>
</comment>
<dbReference type="PANTHER" id="PTHR31232">
    <property type="match status" value="1"/>
</dbReference>
<accession>A0AAP0RVC7</accession>
<dbReference type="Pfam" id="PF05938">
    <property type="entry name" value="Self-incomp_S1"/>
    <property type="match status" value="1"/>
</dbReference>
<evidence type="ECO:0000256" key="5">
    <source>
        <dbReference type="ARBA" id="ARBA00022729"/>
    </source>
</evidence>
<evidence type="ECO:0000256" key="1">
    <source>
        <dbReference type="ARBA" id="ARBA00004613"/>
    </source>
</evidence>
<dbReference type="PANTHER" id="PTHR31232:SF164">
    <property type="entry name" value="S-PROTEIN HOMOLOG"/>
    <property type="match status" value="1"/>
</dbReference>
<proteinExistence type="inferred from homology"/>
<keyword evidence="4 6" id="KW-0964">Secreted</keyword>
<keyword evidence="8" id="KW-1185">Reference proteome</keyword>
<protein>
    <recommendedName>
        <fullName evidence="6">S-protein homolog</fullName>
    </recommendedName>
</protein>
<feature type="signal peptide" evidence="6">
    <location>
        <begin position="1"/>
        <end position="24"/>
    </location>
</feature>
<organism evidence="7 8">
    <name type="scientific">Liquidambar formosana</name>
    <name type="common">Formosan gum</name>
    <dbReference type="NCBI Taxonomy" id="63359"/>
    <lineage>
        <taxon>Eukaryota</taxon>
        <taxon>Viridiplantae</taxon>
        <taxon>Streptophyta</taxon>
        <taxon>Embryophyta</taxon>
        <taxon>Tracheophyta</taxon>
        <taxon>Spermatophyta</taxon>
        <taxon>Magnoliopsida</taxon>
        <taxon>eudicotyledons</taxon>
        <taxon>Gunneridae</taxon>
        <taxon>Pentapetalae</taxon>
        <taxon>Saxifragales</taxon>
        <taxon>Altingiaceae</taxon>
        <taxon>Liquidambar</taxon>
    </lineage>
</organism>
<evidence type="ECO:0000256" key="4">
    <source>
        <dbReference type="ARBA" id="ARBA00022525"/>
    </source>
</evidence>
<evidence type="ECO:0000313" key="8">
    <source>
        <dbReference type="Proteomes" id="UP001415857"/>
    </source>
</evidence>
<evidence type="ECO:0000256" key="3">
    <source>
        <dbReference type="ARBA" id="ARBA00022471"/>
    </source>
</evidence>